<comment type="caution">
    <text evidence="2">The sequence shown here is derived from an EMBL/GenBank/DDBJ whole genome shotgun (WGS) entry which is preliminary data.</text>
</comment>
<protein>
    <submittedName>
        <fullName evidence="2">Uncharacterized protein</fullName>
    </submittedName>
</protein>
<dbReference type="Proteomes" id="UP001220256">
    <property type="component" value="Unassembled WGS sequence"/>
</dbReference>
<evidence type="ECO:0000313" key="3">
    <source>
        <dbReference type="Proteomes" id="UP001220256"/>
    </source>
</evidence>
<dbReference type="EMBL" id="JAPVEB010000001">
    <property type="protein sequence ID" value="KAJ5282044.1"/>
    <property type="molecule type" value="Genomic_DNA"/>
</dbReference>
<accession>A0ABQ8WSN1</accession>
<feature type="region of interest" description="Disordered" evidence="1">
    <location>
        <begin position="27"/>
        <end position="73"/>
    </location>
</feature>
<gene>
    <name evidence="2" type="ORF">N7505_000024</name>
</gene>
<name>A0ABQ8WSN1_PENCH</name>
<evidence type="ECO:0000256" key="1">
    <source>
        <dbReference type="SAM" id="MobiDB-lite"/>
    </source>
</evidence>
<keyword evidence="3" id="KW-1185">Reference proteome</keyword>
<reference evidence="2 3" key="1">
    <citation type="journal article" date="2023" name="IMA Fungus">
        <title>Comparative genomic study of the Penicillium genus elucidates a diverse pangenome and 15 lateral gene transfer events.</title>
        <authorList>
            <person name="Petersen C."/>
            <person name="Sorensen T."/>
            <person name="Nielsen M.R."/>
            <person name="Sondergaard T.E."/>
            <person name="Sorensen J.L."/>
            <person name="Fitzpatrick D.A."/>
            <person name="Frisvad J.C."/>
            <person name="Nielsen K.L."/>
        </authorList>
    </citation>
    <scope>NUCLEOTIDE SEQUENCE [LARGE SCALE GENOMIC DNA]</scope>
    <source>
        <strain evidence="2 3">IBT 3361</strain>
    </source>
</reference>
<sequence>MAATCGIHHRVIEAWASNKSVTGRTYLPSNAEPKCLVSPTTPRGRLKNKDKTKSNNTAITRRASNTPQSDKALSERLLTERIVEYDGGWMDWDDDGWTGGHSQITEAELYQQSM</sequence>
<proteinExistence type="predicted"/>
<organism evidence="2 3">
    <name type="scientific">Penicillium chrysogenum</name>
    <name type="common">Penicillium notatum</name>
    <dbReference type="NCBI Taxonomy" id="5076"/>
    <lineage>
        <taxon>Eukaryota</taxon>
        <taxon>Fungi</taxon>
        <taxon>Dikarya</taxon>
        <taxon>Ascomycota</taxon>
        <taxon>Pezizomycotina</taxon>
        <taxon>Eurotiomycetes</taxon>
        <taxon>Eurotiomycetidae</taxon>
        <taxon>Eurotiales</taxon>
        <taxon>Aspergillaceae</taxon>
        <taxon>Penicillium</taxon>
        <taxon>Penicillium chrysogenum species complex</taxon>
    </lineage>
</organism>
<evidence type="ECO:0000313" key="2">
    <source>
        <dbReference type="EMBL" id="KAJ5282044.1"/>
    </source>
</evidence>
<feature type="compositionally biased region" description="Polar residues" evidence="1">
    <location>
        <begin position="54"/>
        <end position="71"/>
    </location>
</feature>